<evidence type="ECO:0000259" key="1">
    <source>
        <dbReference type="Pfam" id="PF07110"/>
    </source>
</evidence>
<organism evidence="2 3">
    <name type="scientific">SAR86 cluster bacterium BACL1 MAG-120920-bin57</name>
    <dbReference type="NCBI Taxonomy" id="1655571"/>
    <lineage>
        <taxon>Bacteria</taxon>
        <taxon>Pseudomonadati</taxon>
        <taxon>Pseudomonadota</taxon>
        <taxon>Gammaproteobacteria</taxon>
        <taxon>SAR86 cluster</taxon>
    </lineage>
</organism>
<dbReference type="Gene3D" id="3.30.70.100">
    <property type="match status" value="1"/>
</dbReference>
<sequence>MPKLLALIRKKPDISDKQFKAYYEMNHAPLITSIFPMLHEYKRTYLVASNMLNGNYTLESEKLDIAYSVITELGFKTHKDLDEFMVIASKDEIVEMIRKDESNFLLSEKTVMYQLDQ</sequence>
<evidence type="ECO:0000313" key="2">
    <source>
        <dbReference type="EMBL" id="KRO40828.1"/>
    </source>
</evidence>
<dbReference type="EMBL" id="LIAV01000057">
    <property type="protein sequence ID" value="KRO40828.1"/>
    <property type="molecule type" value="Genomic_DNA"/>
</dbReference>
<accession>A0A0R2PSM0</accession>
<gene>
    <name evidence="2" type="ORF">ABR63_07590</name>
</gene>
<dbReference type="GO" id="GO:0016491">
    <property type="term" value="F:oxidoreductase activity"/>
    <property type="evidence" value="ECO:0007669"/>
    <property type="project" value="InterPro"/>
</dbReference>
<comment type="caution">
    <text evidence="2">The sequence shown here is derived from an EMBL/GenBank/DDBJ whole genome shotgun (WGS) entry which is preliminary data.</text>
</comment>
<name>A0A0R2PSM0_9GAMM</name>
<protein>
    <recommendedName>
        <fullName evidence="1">EthD domain-containing protein</fullName>
    </recommendedName>
</protein>
<feature type="domain" description="EthD" evidence="1">
    <location>
        <begin position="11"/>
        <end position="105"/>
    </location>
</feature>
<dbReference type="SUPFAM" id="SSF54909">
    <property type="entry name" value="Dimeric alpha+beta barrel"/>
    <property type="match status" value="1"/>
</dbReference>
<dbReference type="AlphaFoldDB" id="A0A0R2PSM0"/>
<dbReference type="InterPro" id="IPR011008">
    <property type="entry name" value="Dimeric_a/b-barrel"/>
</dbReference>
<dbReference type="Pfam" id="PF07110">
    <property type="entry name" value="EthD"/>
    <property type="match status" value="1"/>
</dbReference>
<reference evidence="3" key="1">
    <citation type="submission" date="2015-10" db="EMBL/GenBank/DDBJ databases">
        <title>Metagenome-Assembled Genomes uncover a global brackish microbiome.</title>
        <authorList>
            <person name="Hugerth L.W."/>
            <person name="Larsson J."/>
            <person name="Alneberg J."/>
            <person name="Lindh M.V."/>
            <person name="Legrand C."/>
            <person name="Pinhassi J."/>
            <person name="Andersson A."/>
        </authorList>
    </citation>
    <scope>NUCLEOTIDE SEQUENCE [LARGE SCALE GENOMIC DNA]</scope>
</reference>
<evidence type="ECO:0000313" key="3">
    <source>
        <dbReference type="Proteomes" id="UP000050874"/>
    </source>
</evidence>
<dbReference type="InterPro" id="IPR009799">
    <property type="entry name" value="EthD_dom"/>
</dbReference>
<dbReference type="Proteomes" id="UP000050874">
    <property type="component" value="Unassembled WGS sequence"/>
</dbReference>
<proteinExistence type="predicted"/>